<dbReference type="GO" id="GO:0031123">
    <property type="term" value="P:RNA 3'-end processing"/>
    <property type="evidence" value="ECO:0007669"/>
    <property type="project" value="TreeGrafter"/>
</dbReference>
<dbReference type="Gene3D" id="1.10.1410.10">
    <property type="match status" value="1"/>
</dbReference>
<dbReference type="PANTHER" id="PTHR12271">
    <property type="entry name" value="POLY A POLYMERASE CID PAP -RELATED"/>
    <property type="match status" value="1"/>
</dbReference>
<dbReference type="InterPro" id="IPR054708">
    <property type="entry name" value="MTPAP-like_central"/>
</dbReference>
<dbReference type="SUPFAM" id="SSF81631">
    <property type="entry name" value="PAP/OAS1 substrate-binding domain"/>
    <property type="match status" value="1"/>
</dbReference>
<protein>
    <recommendedName>
        <fullName evidence="2">Poly(A) RNA polymerase mitochondrial-like central palm domain-containing protein</fullName>
    </recommendedName>
</protein>
<dbReference type="OrthoDB" id="2274644at2759"/>
<feature type="region of interest" description="Disordered" evidence="1">
    <location>
        <begin position="467"/>
        <end position="491"/>
    </location>
</feature>
<keyword evidence="4" id="KW-1185">Reference proteome</keyword>
<evidence type="ECO:0000256" key="1">
    <source>
        <dbReference type="SAM" id="MobiDB-lite"/>
    </source>
</evidence>
<dbReference type="InterPro" id="IPR043519">
    <property type="entry name" value="NT_sf"/>
</dbReference>
<dbReference type="Gene3D" id="3.30.460.10">
    <property type="entry name" value="Beta Polymerase, domain 2"/>
    <property type="match status" value="1"/>
</dbReference>
<organism evidence="3 4">
    <name type="scientific">Kingdonia uniflora</name>
    <dbReference type="NCBI Taxonomy" id="39325"/>
    <lineage>
        <taxon>Eukaryota</taxon>
        <taxon>Viridiplantae</taxon>
        <taxon>Streptophyta</taxon>
        <taxon>Embryophyta</taxon>
        <taxon>Tracheophyta</taxon>
        <taxon>Spermatophyta</taxon>
        <taxon>Magnoliopsida</taxon>
        <taxon>Ranunculales</taxon>
        <taxon>Circaeasteraceae</taxon>
        <taxon>Kingdonia</taxon>
    </lineage>
</organism>
<dbReference type="EMBL" id="JACGCM010000129">
    <property type="protein sequence ID" value="KAF6176031.1"/>
    <property type="molecule type" value="Genomic_DNA"/>
</dbReference>
<gene>
    <name evidence="3" type="ORF">GIB67_032654</name>
</gene>
<feature type="domain" description="Poly(A) RNA polymerase mitochondrial-like central palm" evidence="2">
    <location>
        <begin position="37"/>
        <end position="172"/>
    </location>
</feature>
<name>A0A7J7P9B1_9MAGN</name>
<accession>A0A7J7P9B1</accession>
<evidence type="ECO:0000313" key="4">
    <source>
        <dbReference type="Proteomes" id="UP000541444"/>
    </source>
</evidence>
<sequence length="491" mass="56041">MNHQQLKRREEKRNIVTIQQGLMAVELCAYNGALELSLKDVLAVIKPVEEDVLTRARVIRDFRDAVVSMPSLKDATVEPFGSFVSNLYTRCGDLDISVEVPNGFIISETKKKHKHKFLKDIRRALQLRELARNIQFIPGARVPLLVFQSNHRNISCDISIGNLSGLIKSKFLLWLTEIDERFRDMVLLVKEWAKSQNINDPKSGTLNSYSLTLLVIFHFQTCKPAILPPLYEIYDGNITSDLKGERLDAEKSIQDICSANIARFKSSLRNANRSSLSELFLSFFDKFSQINQQFALCTYTGQWEHTRIKIRWANKDYSLLVIEDPLEHSENTARAVSDNGYMRICRAFGVTSHNLRTNQDRVSLITSVVRPQIKSLCISRSAGGIPSVLPQISGFETHPSQNNYLGRPVTTVPVNQYQLNTGFDTRSSQNRYSPRLATNVPENQNQRQNMGIETQTPVNYSRSLTSTINPQQATSSQDQQQWRPKNFNRWE</sequence>
<feature type="compositionally biased region" description="Polar residues" evidence="1">
    <location>
        <begin position="422"/>
        <end position="432"/>
    </location>
</feature>
<proteinExistence type="predicted"/>
<dbReference type="GO" id="GO:0050265">
    <property type="term" value="F:RNA uridylyltransferase activity"/>
    <property type="evidence" value="ECO:0007669"/>
    <property type="project" value="TreeGrafter"/>
</dbReference>
<evidence type="ECO:0000313" key="3">
    <source>
        <dbReference type="EMBL" id="KAF6176031.1"/>
    </source>
</evidence>
<dbReference type="Pfam" id="PF22600">
    <property type="entry name" value="MTPAP-like_central"/>
    <property type="match status" value="1"/>
</dbReference>
<dbReference type="SUPFAM" id="SSF81301">
    <property type="entry name" value="Nucleotidyltransferase"/>
    <property type="match status" value="1"/>
</dbReference>
<feature type="compositionally biased region" description="Polar residues" evidence="1">
    <location>
        <begin position="440"/>
        <end position="452"/>
    </location>
</feature>
<reference evidence="3 4" key="1">
    <citation type="journal article" date="2020" name="IScience">
        <title>Genome Sequencing of the Endangered Kingdonia uniflora (Circaeasteraceae, Ranunculales) Reveals Potential Mechanisms of Evolutionary Specialization.</title>
        <authorList>
            <person name="Sun Y."/>
            <person name="Deng T."/>
            <person name="Zhang A."/>
            <person name="Moore M.J."/>
            <person name="Landis J.B."/>
            <person name="Lin N."/>
            <person name="Zhang H."/>
            <person name="Zhang X."/>
            <person name="Huang J."/>
            <person name="Zhang X."/>
            <person name="Sun H."/>
            <person name="Wang H."/>
        </authorList>
    </citation>
    <scope>NUCLEOTIDE SEQUENCE [LARGE SCALE GENOMIC DNA]</scope>
    <source>
        <strain evidence="3">TB1705</strain>
        <tissue evidence="3">Leaf</tissue>
    </source>
</reference>
<dbReference type="Proteomes" id="UP000541444">
    <property type="component" value="Unassembled WGS sequence"/>
</dbReference>
<dbReference type="AlphaFoldDB" id="A0A7J7P9B1"/>
<feature type="compositionally biased region" description="Low complexity" evidence="1">
    <location>
        <begin position="471"/>
        <end position="481"/>
    </location>
</feature>
<evidence type="ECO:0000259" key="2">
    <source>
        <dbReference type="Pfam" id="PF22600"/>
    </source>
</evidence>
<dbReference type="CDD" id="cd05402">
    <property type="entry name" value="NT_PAP_TUTase"/>
    <property type="match status" value="1"/>
</dbReference>
<dbReference type="PANTHER" id="PTHR12271:SF123">
    <property type="entry name" value="PROTEIN HESO1"/>
    <property type="match status" value="1"/>
</dbReference>
<feature type="region of interest" description="Disordered" evidence="1">
    <location>
        <begin position="422"/>
        <end position="452"/>
    </location>
</feature>
<comment type="caution">
    <text evidence="3">The sequence shown here is derived from an EMBL/GenBank/DDBJ whole genome shotgun (WGS) entry which is preliminary data.</text>
</comment>